<dbReference type="Gene3D" id="3.40.50.1820">
    <property type="entry name" value="alpha/beta hydrolase"/>
    <property type="match status" value="1"/>
</dbReference>
<dbReference type="SUPFAM" id="SSF53474">
    <property type="entry name" value="alpha/beta-Hydrolases"/>
    <property type="match status" value="1"/>
</dbReference>
<accession>A0ABX8GTZ5</accession>
<protein>
    <submittedName>
        <fullName evidence="1">Alpha/beta hydrolase</fullName>
    </submittedName>
</protein>
<dbReference type="RefSeq" id="WP_144074278.1">
    <property type="nucleotide sequence ID" value="NZ_CP076128.1"/>
</dbReference>
<organism evidence="1 2">
    <name type="scientific">Flammeovirga kamogawensis</name>
    <dbReference type="NCBI Taxonomy" id="373891"/>
    <lineage>
        <taxon>Bacteria</taxon>
        <taxon>Pseudomonadati</taxon>
        <taxon>Bacteroidota</taxon>
        <taxon>Cytophagia</taxon>
        <taxon>Cytophagales</taxon>
        <taxon>Flammeovirgaceae</taxon>
        <taxon>Flammeovirga</taxon>
    </lineage>
</organism>
<proteinExistence type="predicted"/>
<dbReference type="EMBL" id="CP076128">
    <property type="protein sequence ID" value="QWG06873.1"/>
    <property type="molecule type" value="Genomic_DNA"/>
</dbReference>
<keyword evidence="2" id="KW-1185">Reference proteome</keyword>
<keyword evidence="1" id="KW-0378">Hydrolase</keyword>
<dbReference type="Proteomes" id="UP000682802">
    <property type="component" value="Chromosome 1"/>
</dbReference>
<dbReference type="GO" id="GO:0016787">
    <property type="term" value="F:hydrolase activity"/>
    <property type="evidence" value="ECO:0007669"/>
    <property type="project" value="UniProtKB-KW"/>
</dbReference>
<gene>
    <name evidence="1" type="ORF">KM029_16420</name>
</gene>
<sequence length="213" mass="24270">MNAYCISGLGADQRVYNAINISASKIHLEWITPFNGESLEKYAIRLGESINTEEDFILIGVSFGGTIALEIAKYLHPKKTFLISSIDTYDQLPIIYRMIGEIKLISLLPVRIFNMPYRIAKFLFGTRQNILKSILKDTDATFVKWAINALLTWRNKVVPTSIFKINGDKDLLLKAKYSDFTIKGGHHFMIVDRGNEISTIINNELRKLKEVKL</sequence>
<evidence type="ECO:0000313" key="1">
    <source>
        <dbReference type="EMBL" id="QWG06873.1"/>
    </source>
</evidence>
<dbReference type="InterPro" id="IPR029058">
    <property type="entry name" value="AB_hydrolase_fold"/>
</dbReference>
<name>A0ABX8GTZ5_9BACT</name>
<reference evidence="1 2" key="1">
    <citation type="submission" date="2021-05" db="EMBL/GenBank/DDBJ databases">
        <title>Comparative genomic studies on the polysaccharide-degrading batcterial strains of the Flammeovirga genus.</title>
        <authorList>
            <person name="Zewei F."/>
            <person name="Zheng Z."/>
            <person name="Yu L."/>
            <person name="Ruyue G."/>
            <person name="Yanhong M."/>
            <person name="Yuanyuan C."/>
            <person name="Jingyan G."/>
            <person name="Wenjun H."/>
        </authorList>
    </citation>
    <scope>NUCLEOTIDE SEQUENCE [LARGE SCALE GENOMIC DNA]</scope>
    <source>
        <strain evidence="1 2">YS10</strain>
    </source>
</reference>
<evidence type="ECO:0000313" key="2">
    <source>
        <dbReference type="Proteomes" id="UP000682802"/>
    </source>
</evidence>